<keyword evidence="1" id="KW-0472">Membrane</keyword>
<dbReference type="Proteomes" id="UP000271162">
    <property type="component" value="Unassembled WGS sequence"/>
</dbReference>
<evidence type="ECO:0000313" key="2">
    <source>
        <dbReference type="EMBL" id="VDL87248.1"/>
    </source>
</evidence>
<gene>
    <name evidence="2" type="ORF">NBR_LOCUS22412</name>
</gene>
<dbReference type="EMBL" id="UYSL01028007">
    <property type="protein sequence ID" value="VDL87248.1"/>
    <property type="molecule type" value="Genomic_DNA"/>
</dbReference>
<proteinExistence type="predicted"/>
<keyword evidence="3" id="KW-1185">Reference proteome</keyword>
<feature type="transmembrane region" description="Helical" evidence="1">
    <location>
        <begin position="13"/>
        <end position="33"/>
    </location>
</feature>
<dbReference type="WBParaSite" id="NBR_0002241101-mRNA-1">
    <property type="protein sequence ID" value="NBR_0002241101-mRNA-1"/>
    <property type="gene ID" value="NBR_0002241101"/>
</dbReference>
<sequence>MKLEEIISTTTEALLMLSASIKVCFLKYTIFILKLTLFKPKWAFFEPKWAFFKSKRTPSTFKLIKKHNSFFIFCYIRLQQIYATSNIYHFNFKMDTFQTKMDDFKPKRTFFKPK</sequence>
<reference evidence="4" key="1">
    <citation type="submission" date="2017-02" db="UniProtKB">
        <authorList>
            <consortium name="WormBaseParasite"/>
        </authorList>
    </citation>
    <scope>IDENTIFICATION</scope>
</reference>
<reference evidence="2 3" key="2">
    <citation type="submission" date="2018-11" db="EMBL/GenBank/DDBJ databases">
        <authorList>
            <consortium name="Pathogen Informatics"/>
        </authorList>
    </citation>
    <scope>NUCLEOTIDE SEQUENCE [LARGE SCALE GENOMIC DNA]</scope>
</reference>
<organism evidence="4">
    <name type="scientific">Nippostrongylus brasiliensis</name>
    <name type="common">Rat hookworm</name>
    <dbReference type="NCBI Taxonomy" id="27835"/>
    <lineage>
        <taxon>Eukaryota</taxon>
        <taxon>Metazoa</taxon>
        <taxon>Ecdysozoa</taxon>
        <taxon>Nematoda</taxon>
        <taxon>Chromadorea</taxon>
        <taxon>Rhabditida</taxon>
        <taxon>Rhabditina</taxon>
        <taxon>Rhabditomorpha</taxon>
        <taxon>Strongyloidea</taxon>
        <taxon>Heligmosomidae</taxon>
        <taxon>Nippostrongylus</taxon>
    </lineage>
</organism>
<evidence type="ECO:0000313" key="4">
    <source>
        <dbReference type="WBParaSite" id="NBR_0002241101-mRNA-1"/>
    </source>
</evidence>
<evidence type="ECO:0000313" key="3">
    <source>
        <dbReference type="Proteomes" id="UP000271162"/>
    </source>
</evidence>
<protein>
    <submittedName>
        <fullName evidence="2 4">Uncharacterized protein</fullName>
    </submittedName>
</protein>
<dbReference type="AlphaFoldDB" id="A0A0N4YYT9"/>
<keyword evidence="1" id="KW-1133">Transmembrane helix</keyword>
<evidence type="ECO:0000256" key="1">
    <source>
        <dbReference type="SAM" id="Phobius"/>
    </source>
</evidence>
<keyword evidence="1" id="KW-0812">Transmembrane</keyword>
<name>A0A0N4YYT9_NIPBR</name>
<accession>A0A0N4YYT9</accession>